<sequence length="171" mass="19823">MVSDIVQWGNHTTKLTWIPGRSKPTDFPFSQCYAVVFNDKGEILIINAGQWIIPGGTPEHQETAQQTLERELIEEADVKVNEIELLGAQKVEFLDSHNPVYEQGDVFYQLRFVCMLKKLLPQTPDPDNGKVYERKFVNAKDVTNYVKWGNTGEALFKDAYDWFEDRVRRLR</sequence>
<dbReference type="AlphaFoldDB" id="A0A0G1GND0"/>
<dbReference type="GO" id="GO:0016787">
    <property type="term" value="F:hydrolase activity"/>
    <property type="evidence" value="ECO:0007669"/>
    <property type="project" value="UniProtKB-KW"/>
</dbReference>
<evidence type="ECO:0000313" key="4">
    <source>
        <dbReference type="Proteomes" id="UP000034069"/>
    </source>
</evidence>
<reference evidence="3 4" key="1">
    <citation type="journal article" date="2015" name="Nature">
        <title>rRNA introns, odd ribosomes, and small enigmatic genomes across a large radiation of phyla.</title>
        <authorList>
            <person name="Brown C.T."/>
            <person name="Hug L.A."/>
            <person name="Thomas B.C."/>
            <person name="Sharon I."/>
            <person name="Castelle C.J."/>
            <person name="Singh A."/>
            <person name="Wilkins M.J."/>
            <person name="Williams K.H."/>
            <person name="Banfield J.F."/>
        </authorList>
    </citation>
    <scope>NUCLEOTIDE SEQUENCE [LARGE SCALE GENOMIC DNA]</scope>
</reference>
<evidence type="ECO:0000313" key="3">
    <source>
        <dbReference type="EMBL" id="KKT35848.1"/>
    </source>
</evidence>
<dbReference type="InterPro" id="IPR020084">
    <property type="entry name" value="NUDIX_hydrolase_CS"/>
</dbReference>
<accession>A0A0G1GND0</accession>
<comment type="caution">
    <text evidence="3">The sequence shown here is derived from an EMBL/GenBank/DDBJ whole genome shotgun (WGS) entry which is preliminary data.</text>
</comment>
<keyword evidence="1" id="KW-0378">Hydrolase</keyword>
<dbReference type="PROSITE" id="PS00893">
    <property type="entry name" value="NUDIX_BOX"/>
    <property type="match status" value="1"/>
</dbReference>
<organism evidence="3 4">
    <name type="scientific">Candidatus Collierbacteria bacterium GW2011_GWA1_44_12</name>
    <dbReference type="NCBI Taxonomy" id="1618376"/>
    <lineage>
        <taxon>Bacteria</taxon>
        <taxon>Candidatus Collieribacteriota</taxon>
    </lineage>
</organism>
<name>A0A0G1GND0_9BACT</name>
<feature type="domain" description="Nudix hydrolase" evidence="2">
    <location>
        <begin position="27"/>
        <end position="161"/>
    </location>
</feature>
<dbReference type="SUPFAM" id="SSF55811">
    <property type="entry name" value="Nudix"/>
    <property type="match status" value="1"/>
</dbReference>
<evidence type="ECO:0000256" key="1">
    <source>
        <dbReference type="ARBA" id="ARBA00022801"/>
    </source>
</evidence>
<proteinExistence type="predicted"/>
<dbReference type="EMBL" id="LCHN01000010">
    <property type="protein sequence ID" value="KKT35848.1"/>
    <property type="molecule type" value="Genomic_DNA"/>
</dbReference>
<dbReference type="Pfam" id="PF00293">
    <property type="entry name" value="NUDIX"/>
    <property type="match status" value="1"/>
</dbReference>
<dbReference type="PROSITE" id="PS51462">
    <property type="entry name" value="NUDIX"/>
    <property type="match status" value="1"/>
</dbReference>
<gene>
    <name evidence="3" type="ORF">UW23_C0010G0004</name>
</gene>
<dbReference type="InterPro" id="IPR015797">
    <property type="entry name" value="NUDIX_hydrolase-like_dom_sf"/>
</dbReference>
<dbReference type="CDD" id="cd02883">
    <property type="entry name" value="NUDIX_Hydrolase"/>
    <property type="match status" value="1"/>
</dbReference>
<protein>
    <recommendedName>
        <fullName evidence="2">Nudix hydrolase domain-containing protein</fullName>
    </recommendedName>
</protein>
<dbReference type="InterPro" id="IPR000086">
    <property type="entry name" value="NUDIX_hydrolase_dom"/>
</dbReference>
<dbReference type="Proteomes" id="UP000034069">
    <property type="component" value="Unassembled WGS sequence"/>
</dbReference>
<evidence type="ECO:0000259" key="2">
    <source>
        <dbReference type="PROSITE" id="PS51462"/>
    </source>
</evidence>
<dbReference type="Gene3D" id="3.90.79.10">
    <property type="entry name" value="Nucleoside Triphosphate Pyrophosphohydrolase"/>
    <property type="match status" value="1"/>
</dbReference>